<evidence type="ECO:0000313" key="2">
    <source>
        <dbReference type="EMBL" id="KAG7310640.1"/>
    </source>
</evidence>
<protein>
    <submittedName>
        <fullName evidence="2">Uncharacterized protein</fullName>
    </submittedName>
</protein>
<organism evidence="2 3">
    <name type="scientific">Plutella xylostella</name>
    <name type="common">Diamondback moth</name>
    <name type="synonym">Plutella maculipennis</name>
    <dbReference type="NCBI Taxonomy" id="51655"/>
    <lineage>
        <taxon>Eukaryota</taxon>
        <taxon>Metazoa</taxon>
        <taxon>Ecdysozoa</taxon>
        <taxon>Arthropoda</taxon>
        <taxon>Hexapoda</taxon>
        <taxon>Insecta</taxon>
        <taxon>Pterygota</taxon>
        <taxon>Neoptera</taxon>
        <taxon>Endopterygota</taxon>
        <taxon>Lepidoptera</taxon>
        <taxon>Glossata</taxon>
        <taxon>Ditrysia</taxon>
        <taxon>Yponomeutoidea</taxon>
        <taxon>Plutellidae</taxon>
        <taxon>Plutella</taxon>
    </lineage>
</organism>
<dbReference type="PANTHER" id="PTHR21847:SF1">
    <property type="entry name" value="EF-HAND CALCIUM-BINDING DOMAIN-CONTAINING PROTEIN 10"/>
    <property type="match status" value="1"/>
</dbReference>
<dbReference type="EMBL" id="JAHIBW010000005">
    <property type="protein sequence ID" value="KAG7310640.1"/>
    <property type="molecule type" value="Genomic_DNA"/>
</dbReference>
<name>A0ABQ7R020_PLUXY</name>
<reference evidence="2 3" key="1">
    <citation type="submission" date="2021-06" db="EMBL/GenBank/DDBJ databases">
        <title>A haploid diamondback moth (Plutella xylostella L.) genome assembly resolves 31 chromosomes and identifies a diamide resistance mutation.</title>
        <authorList>
            <person name="Ward C.M."/>
            <person name="Perry K.D."/>
            <person name="Baker G."/>
            <person name="Powis K."/>
            <person name="Heckel D.G."/>
            <person name="Baxter S.W."/>
        </authorList>
    </citation>
    <scope>NUCLEOTIDE SEQUENCE [LARGE SCALE GENOMIC DNA]</scope>
    <source>
        <strain evidence="2 3">LV</strain>
        <tissue evidence="2">Single pupa</tissue>
    </source>
</reference>
<gene>
    <name evidence="2" type="ORF">JYU34_003440</name>
</gene>
<feature type="region of interest" description="Disordered" evidence="1">
    <location>
        <begin position="45"/>
        <end position="71"/>
    </location>
</feature>
<feature type="compositionally biased region" description="Polar residues" evidence="1">
    <location>
        <begin position="14"/>
        <end position="31"/>
    </location>
</feature>
<accession>A0ABQ7R020</accession>
<keyword evidence="3" id="KW-1185">Reference proteome</keyword>
<proteinExistence type="predicted"/>
<dbReference type="InterPro" id="IPR039879">
    <property type="entry name" value="EFC10"/>
</dbReference>
<dbReference type="Proteomes" id="UP000823941">
    <property type="component" value="Chromosome 5"/>
</dbReference>
<evidence type="ECO:0000313" key="3">
    <source>
        <dbReference type="Proteomes" id="UP000823941"/>
    </source>
</evidence>
<dbReference type="PANTHER" id="PTHR21847">
    <property type="entry name" value="EF-HAND CALCIUM-BINDING DOMAIN-CONTAINING PROTEIN 10"/>
    <property type="match status" value="1"/>
</dbReference>
<comment type="caution">
    <text evidence="2">The sequence shown here is derived from an EMBL/GenBank/DDBJ whole genome shotgun (WGS) entry which is preliminary data.</text>
</comment>
<sequence>MEDNKSENIDYEELNNTTDGQTPTETTIGRTVSGDTITEGTIVEGTSSKDVTGGGTTTGGSNAVRTGTPIWGLTPDGRPIWGYPPCGGTCMGMNVQASLDSKSSHEGTTLTQVRAYKHVEIGIDFPMEPLGDPMYVCKCLRDSESDASGKSDIDARRRLILGRVERTENYLRDRRISELLRFLLAKIISSSPDEPLKFLETLLDDCMLFRANQGKAPVLFDIRHLEAIIRSFDPGERGWLSAVQVGRAFKTIGLTSLDIEEERIPTDKVLSLLKETQEAELYDLITAGSKNDILGKENLF</sequence>
<feature type="region of interest" description="Disordered" evidence="1">
    <location>
        <begin position="1"/>
        <end position="31"/>
    </location>
</feature>
<evidence type="ECO:0000256" key="1">
    <source>
        <dbReference type="SAM" id="MobiDB-lite"/>
    </source>
</evidence>